<dbReference type="PANTHER" id="PTHR15682">
    <property type="entry name" value="UNHEALTHY RIBOSOME BIOGENESIS PROTEIN 2 HOMOLOG"/>
    <property type="match status" value="1"/>
</dbReference>
<feature type="region of interest" description="Disordered" evidence="1">
    <location>
        <begin position="116"/>
        <end position="162"/>
    </location>
</feature>
<dbReference type="Pfam" id="PF10441">
    <property type="entry name" value="Urb2"/>
    <property type="match status" value="1"/>
</dbReference>
<dbReference type="RefSeq" id="XP_069196846.1">
    <property type="nucleotide sequence ID" value="XM_069344424.1"/>
</dbReference>
<gene>
    <name evidence="3" type="ORF">AAFC00_004739</name>
</gene>
<sequence>MAIDAKIDSASPSLQRLLSLDKTFDTLDQRIDEASRILGLGQNTRKPLHTARHEFVLRWLLDKLAKQHSARQDAKAWSTVYTICGLLPLPVASKILSASSLLSTIARSLAQLFPQLSGSNVPPPTSNTKREESSNGKQGKRKRNASDKQEPLAGQTSQLQSEQDKHATFLSIADLLRLLISRAEHKSGNLSVQNQIRSVLKVDNATSAKLLNHWLSALLQFAPRPDQEISTLDARLLSHSLQTINELLLLQSRPRSTPNHSDAAPPFDALFADNCLLPASLLLTRLRAASQSAPEQTSLIASASHVLERLLAQHLFVPARAAFHFDAGSNAHTKQAAAHTNAHASLPARLESLRCEITGLLQRSAPSQTNISLAACPQAIPDLLDTALRCTPVATPRQKIAESPWINALFGALYSVLPTSPRTSNPEESRVYDQALVEMLKVLLKRKLSLSSELLVNLVEDRSGLNSILESSTRPNFELLATIIAMDSALFTDTKSVLCRTMFTALTKYGRTTSENASGEDFDTRDLMCRSIAVPLMKAFARIRNLSFFILQWLEELHSGFALGESQWYIWTDPALQSSLLSVLEPSLNTSQIVDLVKHCRGPLDDFEVGEAAASSTKLRASAVILNALIGAIHSDSTIDAMQDTLKSLIESAQSIFRRLVTRQTSSTVSLLTFLSRLYLVWLPVWSASKSQVETVAQLDTIVTSPALGRSVSILQQAAPSVEDQHTTESDAAFAFVAVVCDLSRRSLQHDAVEKLLRRVSLLEGSDRVGASGFASARPASFYMAMTQYPHLLEFFSATDRQAVLQNLVPTASRGEPGKQVVAELFMDATLSVGNHAIRDDLFAAISKPYETQVEREASRKLLLHWTTRGLARHQREKILDDAVGELLESDINTLESRSRLALLVTLMHVPNATAKIATDSRLIWQLASAITADRQDSATIDVFEELCNLLFRHIIDTKEQQRSVTFLADISKSVSKLADIKKTLQACAGRYRLLAAFLKITEARLDTTVLSGLPHRSSDTVDGIVKHLYQSLSRDLESDANTDQFKLQGIAEGVKAYVDLPASFIACGGSTASKYSKRILKLISPLSTGSDLVAVSLSVQIQCFVRLTSESMAVDAGAVCDAAGHLLFQELDAKQTEVILTAVATAAASMSDADKLSLAGHLLEGTGGISQISIQKIALVRCLIKSINGEGKDGVVSVSILTRLLELLGDRTVLETHCELVSCLLAILREKPNMVSQHGIEAVIATTIHLSSPAAPLLDVRRGHTVFQGILDITSSLLQHHRPSLSGRYHVIVPLLQRLVSCLFTPTSRASASTNRFKHPAWIDNKQHPLSIKHAQRVSRLLENLCNPPHSNVSRSRGRNDAAHELVDVARKARIQVGQHVQYLLHYVCTLILNGSLGEGMRDALTPGLWAVMDVMEIQADDGKGVKALSAAMNNAERAVLRGMFEDWRRFGSWSG</sequence>
<evidence type="ECO:0000313" key="3">
    <source>
        <dbReference type="EMBL" id="KAL1297164.1"/>
    </source>
</evidence>
<organism evidence="3 4">
    <name type="scientific">Neodothiora populina</name>
    <dbReference type="NCBI Taxonomy" id="2781224"/>
    <lineage>
        <taxon>Eukaryota</taxon>
        <taxon>Fungi</taxon>
        <taxon>Dikarya</taxon>
        <taxon>Ascomycota</taxon>
        <taxon>Pezizomycotina</taxon>
        <taxon>Dothideomycetes</taxon>
        <taxon>Dothideomycetidae</taxon>
        <taxon>Dothideales</taxon>
        <taxon>Dothioraceae</taxon>
        <taxon>Neodothiora</taxon>
    </lineage>
</organism>
<evidence type="ECO:0000259" key="2">
    <source>
        <dbReference type="Pfam" id="PF10441"/>
    </source>
</evidence>
<protein>
    <recommendedName>
        <fullName evidence="2">Nucleolar 27S pre-rRNA processing Urb2/Npa2 C-terminal domain-containing protein</fullName>
    </recommendedName>
</protein>
<evidence type="ECO:0000313" key="4">
    <source>
        <dbReference type="Proteomes" id="UP001562354"/>
    </source>
</evidence>
<dbReference type="InterPro" id="IPR052609">
    <property type="entry name" value="Ribosome_Biogenesis_Reg"/>
</dbReference>
<name>A0ABR3P318_9PEZI</name>
<dbReference type="PANTHER" id="PTHR15682:SF2">
    <property type="entry name" value="UNHEALTHY RIBOSOME BIOGENESIS PROTEIN 2 HOMOLOG"/>
    <property type="match status" value="1"/>
</dbReference>
<feature type="domain" description="Nucleolar 27S pre-rRNA processing Urb2/Npa2 C-terminal" evidence="2">
    <location>
        <begin position="1220"/>
        <end position="1457"/>
    </location>
</feature>
<accession>A0ABR3P318</accession>
<keyword evidence="4" id="KW-1185">Reference proteome</keyword>
<evidence type="ECO:0000256" key="1">
    <source>
        <dbReference type="SAM" id="MobiDB-lite"/>
    </source>
</evidence>
<dbReference type="Proteomes" id="UP001562354">
    <property type="component" value="Unassembled WGS sequence"/>
</dbReference>
<dbReference type="GeneID" id="95978439"/>
<proteinExistence type="predicted"/>
<dbReference type="EMBL" id="JBFMKM010000016">
    <property type="protein sequence ID" value="KAL1297164.1"/>
    <property type="molecule type" value="Genomic_DNA"/>
</dbReference>
<comment type="caution">
    <text evidence="3">The sequence shown here is derived from an EMBL/GenBank/DDBJ whole genome shotgun (WGS) entry which is preliminary data.</text>
</comment>
<reference evidence="3 4" key="1">
    <citation type="submission" date="2024-07" db="EMBL/GenBank/DDBJ databases">
        <title>Draft sequence of the Neodothiora populina.</title>
        <authorList>
            <person name="Drown D.D."/>
            <person name="Schuette U.S."/>
            <person name="Buechlein A.B."/>
            <person name="Rusch D.R."/>
            <person name="Winton L.W."/>
            <person name="Adams G.A."/>
        </authorList>
    </citation>
    <scope>NUCLEOTIDE SEQUENCE [LARGE SCALE GENOMIC DNA]</scope>
    <source>
        <strain evidence="3 4">CPC 39397</strain>
    </source>
</reference>
<dbReference type="InterPro" id="IPR018849">
    <property type="entry name" value="Urb2/Npa2_C"/>
</dbReference>